<dbReference type="PANTHER" id="PTHR12952:SF0">
    <property type="entry name" value="PROTEIN SYS1 HOMOLOG"/>
    <property type="match status" value="1"/>
</dbReference>
<feature type="transmembrane region" description="Helical" evidence="9">
    <location>
        <begin position="98"/>
        <end position="119"/>
    </location>
</feature>
<keyword evidence="6 9" id="KW-1133">Transmembrane helix</keyword>
<comment type="similarity">
    <text evidence="2">Belongs to the SYS1 family.</text>
</comment>
<name>A0A9P7VML6_9AGAR</name>
<dbReference type="AlphaFoldDB" id="A0A9P7VML6"/>
<dbReference type="GeneID" id="66111938"/>
<keyword evidence="4 9" id="KW-0812">Transmembrane</keyword>
<evidence type="ECO:0000313" key="10">
    <source>
        <dbReference type="EMBL" id="KAG7443983.1"/>
    </source>
</evidence>
<evidence type="ECO:0000256" key="7">
    <source>
        <dbReference type="ARBA" id="ARBA00023034"/>
    </source>
</evidence>
<dbReference type="GO" id="GO:0005802">
    <property type="term" value="C:trans-Golgi network"/>
    <property type="evidence" value="ECO:0007669"/>
    <property type="project" value="TreeGrafter"/>
</dbReference>
<evidence type="ECO:0008006" key="12">
    <source>
        <dbReference type="Google" id="ProtNLM"/>
    </source>
</evidence>
<dbReference type="InterPro" id="IPR019185">
    <property type="entry name" value="Integral_membrane_SYS1-rel"/>
</dbReference>
<dbReference type="EMBL" id="MU250542">
    <property type="protein sequence ID" value="KAG7443983.1"/>
    <property type="molecule type" value="Genomic_DNA"/>
</dbReference>
<dbReference type="GO" id="GO:0000139">
    <property type="term" value="C:Golgi membrane"/>
    <property type="evidence" value="ECO:0007669"/>
    <property type="project" value="UniProtKB-SubCell"/>
</dbReference>
<dbReference type="Pfam" id="PF09801">
    <property type="entry name" value="SYS1"/>
    <property type="match status" value="1"/>
</dbReference>
<feature type="transmembrane region" description="Helical" evidence="9">
    <location>
        <begin position="125"/>
        <end position="142"/>
    </location>
</feature>
<comment type="caution">
    <text evidence="10">The sequence shown here is derived from an EMBL/GenBank/DDBJ whole genome shotgun (WGS) entry which is preliminary data.</text>
</comment>
<evidence type="ECO:0000256" key="5">
    <source>
        <dbReference type="ARBA" id="ARBA00022927"/>
    </source>
</evidence>
<dbReference type="OrthoDB" id="542931at2759"/>
<reference evidence="10" key="1">
    <citation type="submission" date="2020-11" db="EMBL/GenBank/DDBJ databases">
        <title>Adaptations for nitrogen fixation in a non-lichenized fungal sporocarp promotes dispersal by wood-feeding termites.</title>
        <authorList>
            <consortium name="DOE Joint Genome Institute"/>
            <person name="Koch R.A."/>
            <person name="Yoon G."/>
            <person name="Arayal U."/>
            <person name="Lail K."/>
            <person name="Amirebrahimi M."/>
            <person name="Labutti K."/>
            <person name="Lipzen A."/>
            <person name="Riley R."/>
            <person name="Barry K."/>
            <person name="Henrissat B."/>
            <person name="Grigoriev I.V."/>
            <person name="Herr J.R."/>
            <person name="Aime M.C."/>
        </authorList>
    </citation>
    <scope>NUCLEOTIDE SEQUENCE</scope>
    <source>
        <strain evidence="10">MCA 3950</strain>
    </source>
</reference>
<evidence type="ECO:0000256" key="2">
    <source>
        <dbReference type="ARBA" id="ARBA00008160"/>
    </source>
</evidence>
<dbReference type="Proteomes" id="UP000812287">
    <property type="component" value="Unassembled WGS sequence"/>
</dbReference>
<evidence type="ECO:0000256" key="1">
    <source>
        <dbReference type="ARBA" id="ARBA00004653"/>
    </source>
</evidence>
<dbReference type="GO" id="GO:0006895">
    <property type="term" value="P:Golgi to endosome transport"/>
    <property type="evidence" value="ECO:0007669"/>
    <property type="project" value="TreeGrafter"/>
</dbReference>
<evidence type="ECO:0000256" key="8">
    <source>
        <dbReference type="ARBA" id="ARBA00023136"/>
    </source>
</evidence>
<evidence type="ECO:0000256" key="4">
    <source>
        <dbReference type="ARBA" id="ARBA00022692"/>
    </source>
</evidence>
<keyword evidence="11" id="KW-1185">Reference proteome</keyword>
<keyword evidence="5" id="KW-0653">Protein transport</keyword>
<protein>
    <recommendedName>
        <fullName evidence="12">Integral membrane protein S linking to the trans Golgi network-domain-containing protein</fullName>
    </recommendedName>
</protein>
<dbReference type="GO" id="GO:0005829">
    <property type="term" value="C:cytosol"/>
    <property type="evidence" value="ECO:0007669"/>
    <property type="project" value="GOC"/>
</dbReference>
<feature type="transmembrane region" description="Helical" evidence="9">
    <location>
        <begin position="12"/>
        <end position="33"/>
    </location>
</feature>
<proteinExistence type="inferred from homology"/>
<evidence type="ECO:0000256" key="9">
    <source>
        <dbReference type="SAM" id="Phobius"/>
    </source>
</evidence>
<sequence length="166" mass="18607">MAKPAPNANWDPLLLISQIVSMQTLHYLTLSLFTPPLLTLFADPQALEYTGGPSNVGMIMDWREMSDPTRGWVVAFCWVFACCFDIPYLTLLIRRPRLILDFSLTLLFNHLVLTTYYAGRVPASGFWWGVVGVGTLGMVVGAEQACVRREMREGLESTSVHNHPAF</sequence>
<evidence type="ECO:0000313" key="11">
    <source>
        <dbReference type="Proteomes" id="UP000812287"/>
    </source>
</evidence>
<gene>
    <name evidence="10" type="ORF">BT62DRAFT_981884</name>
</gene>
<dbReference type="PANTHER" id="PTHR12952">
    <property type="entry name" value="SYS1"/>
    <property type="match status" value="1"/>
</dbReference>
<feature type="transmembrane region" description="Helical" evidence="9">
    <location>
        <begin position="72"/>
        <end position="91"/>
    </location>
</feature>
<dbReference type="GO" id="GO:0034067">
    <property type="term" value="P:protein localization to Golgi apparatus"/>
    <property type="evidence" value="ECO:0007669"/>
    <property type="project" value="TreeGrafter"/>
</dbReference>
<accession>A0A9P7VML6</accession>
<comment type="subcellular location">
    <subcellularLocation>
        <location evidence="1">Golgi apparatus membrane</location>
        <topology evidence="1">Multi-pass membrane protein</topology>
    </subcellularLocation>
</comment>
<keyword evidence="7" id="KW-0333">Golgi apparatus</keyword>
<dbReference type="GO" id="GO:0043001">
    <property type="term" value="P:Golgi to plasma membrane protein transport"/>
    <property type="evidence" value="ECO:0007669"/>
    <property type="project" value="TreeGrafter"/>
</dbReference>
<keyword evidence="3" id="KW-0813">Transport</keyword>
<evidence type="ECO:0000256" key="6">
    <source>
        <dbReference type="ARBA" id="ARBA00022989"/>
    </source>
</evidence>
<dbReference type="RefSeq" id="XP_043037483.1">
    <property type="nucleotide sequence ID" value="XM_043189641.1"/>
</dbReference>
<evidence type="ECO:0000256" key="3">
    <source>
        <dbReference type="ARBA" id="ARBA00022448"/>
    </source>
</evidence>
<keyword evidence="8 9" id="KW-0472">Membrane</keyword>
<organism evidence="10 11">
    <name type="scientific">Guyanagaster necrorhizus</name>
    <dbReference type="NCBI Taxonomy" id="856835"/>
    <lineage>
        <taxon>Eukaryota</taxon>
        <taxon>Fungi</taxon>
        <taxon>Dikarya</taxon>
        <taxon>Basidiomycota</taxon>
        <taxon>Agaricomycotina</taxon>
        <taxon>Agaricomycetes</taxon>
        <taxon>Agaricomycetidae</taxon>
        <taxon>Agaricales</taxon>
        <taxon>Marasmiineae</taxon>
        <taxon>Physalacriaceae</taxon>
        <taxon>Guyanagaster</taxon>
    </lineage>
</organism>